<name>A0A0G0NJI4_9BACT</name>
<feature type="transmembrane region" description="Helical" evidence="2">
    <location>
        <begin position="231"/>
        <end position="253"/>
    </location>
</feature>
<comment type="caution">
    <text evidence="3">The sequence shown here is derived from an EMBL/GenBank/DDBJ whole genome shotgun (WGS) entry which is preliminary data.</text>
</comment>
<keyword evidence="2" id="KW-0472">Membrane</keyword>
<feature type="compositionally biased region" description="Low complexity" evidence="1">
    <location>
        <begin position="148"/>
        <end position="177"/>
    </location>
</feature>
<dbReference type="AlphaFoldDB" id="A0A0G0NJI4"/>
<reference evidence="3 4" key="1">
    <citation type="journal article" date="2015" name="Nature">
        <title>rRNA introns, odd ribosomes, and small enigmatic genomes across a large radiation of phyla.</title>
        <authorList>
            <person name="Brown C.T."/>
            <person name="Hug L.A."/>
            <person name="Thomas B.C."/>
            <person name="Sharon I."/>
            <person name="Castelle C.J."/>
            <person name="Singh A."/>
            <person name="Wilkins M.J."/>
            <person name="Williams K.H."/>
            <person name="Banfield J.F."/>
        </authorList>
    </citation>
    <scope>NUCLEOTIDE SEQUENCE [LARGE SCALE GENOMIC DNA]</scope>
</reference>
<organism evidence="3 4">
    <name type="scientific">Candidatus Woesebacteria bacterium GW2011_GWB1_38_8</name>
    <dbReference type="NCBI Taxonomy" id="1618570"/>
    <lineage>
        <taxon>Bacteria</taxon>
        <taxon>Candidatus Woeseibacteriota</taxon>
    </lineage>
</organism>
<evidence type="ECO:0000313" key="3">
    <source>
        <dbReference type="EMBL" id="KKQ86074.1"/>
    </source>
</evidence>
<gene>
    <name evidence="3" type="ORF">UT08_C0002G0096</name>
</gene>
<sequence>MKDFFKNKFVTGVVVVATIILAGVAVFTAMRLYQLRNQAVAPTAPESEPLAWDCSKYTFSLDGTGVVKVTNNSSRSEPDQQAKVYINNQLVATFDVPALTQGQDATLGTVSVPQGNFSWKVDGTRDCSSSGNSTSGPVSCNLLTFTLSEPTSTPTGTPSPTNTPSPTSSVTPTNTPTPTEPPRGGDPSPTPTPTSVPTITTIAQATPTPTTPLLAQASPTPDGSQLPAAGIAAPTLIAIFGGLFIIIISLALAI</sequence>
<feature type="transmembrane region" description="Helical" evidence="2">
    <location>
        <begin position="12"/>
        <end position="33"/>
    </location>
</feature>
<feature type="region of interest" description="Disordered" evidence="1">
    <location>
        <begin position="147"/>
        <end position="198"/>
    </location>
</feature>
<dbReference type="STRING" id="1618570.UT08_C0002G0096"/>
<evidence type="ECO:0000256" key="2">
    <source>
        <dbReference type="SAM" id="Phobius"/>
    </source>
</evidence>
<keyword evidence="2" id="KW-0812">Transmembrane</keyword>
<evidence type="ECO:0000256" key="1">
    <source>
        <dbReference type="SAM" id="MobiDB-lite"/>
    </source>
</evidence>
<evidence type="ECO:0000313" key="4">
    <source>
        <dbReference type="Proteomes" id="UP000034081"/>
    </source>
</evidence>
<proteinExistence type="predicted"/>
<protein>
    <submittedName>
        <fullName evidence="3">Uncharacterized protein</fullName>
    </submittedName>
</protein>
<dbReference type="PATRIC" id="fig|1618570.3.peg.262"/>
<accession>A0A0G0NJI4</accession>
<dbReference type="EMBL" id="LBVL01000002">
    <property type="protein sequence ID" value="KKQ86074.1"/>
    <property type="molecule type" value="Genomic_DNA"/>
</dbReference>
<dbReference type="Proteomes" id="UP000034081">
    <property type="component" value="Unassembled WGS sequence"/>
</dbReference>
<keyword evidence="2" id="KW-1133">Transmembrane helix</keyword>